<dbReference type="EMBL" id="BMAT01012025">
    <property type="protein sequence ID" value="GFR83785.1"/>
    <property type="molecule type" value="Genomic_DNA"/>
</dbReference>
<protein>
    <submittedName>
        <fullName evidence="1">Uncharacterized protein</fullName>
    </submittedName>
</protein>
<reference evidence="1 2" key="1">
    <citation type="journal article" date="2021" name="Elife">
        <title>Chloroplast acquisition without the gene transfer in kleptoplastic sea slugs, Plakobranchus ocellatus.</title>
        <authorList>
            <person name="Maeda T."/>
            <person name="Takahashi S."/>
            <person name="Yoshida T."/>
            <person name="Shimamura S."/>
            <person name="Takaki Y."/>
            <person name="Nagai Y."/>
            <person name="Toyoda A."/>
            <person name="Suzuki Y."/>
            <person name="Arimoto A."/>
            <person name="Ishii H."/>
            <person name="Satoh N."/>
            <person name="Nishiyama T."/>
            <person name="Hasebe M."/>
            <person name="Maruyama T."/>
            <person name="Minagawa J."/>
            <person name="Obokata J."/>
            <person name="Shigenobu S."/>
        </authorList>
    </citation>
    <scope>NUCLEOTIDE SEQUENCE [LARGE SCALE GENOMIC DNA]</scope>
</reference>
<sequence length="151" mass="17382">MLRAEIWRGLARRRHLDLPSYLAHSDSRRYGYSVPARLPAWFVCVARDECSRRLSRDRQSEGQITECMLDGVTCSIHQVCGRLQAGRRAGDAAKPVMVEDAEKEREVYYSDIRPDITLRARLEDESLLRNLIQSRCVQCEAVFITGREPKT</sequence>
<organism evidence="1 2">
    <name type="scientific">Elysia marginata</name>
    <dbReference type="NCBI Taxonomy" id="1093978"/>
    <lineage>
        <taxon>Eukaryota</taxon>
        <taxon>Metazoa</taxon>
        <taxon>Spiralia</taxon>
        <taxon>Lophotrochozoa</taxon>
        <taxon>Mollusca</taxon>
        <taxon>Gastropoda</taxon>
        <taxon>Heterobranchia</taxon>
        <taxon>Euthyneura</taxon>
        <taxon>Panpulmonata</taxon>
        <taxon>Sacoglossa</taxon>
        <taxon>Placobranchoidea</taxon>
        <taxon>Plakobranchidae</taxon>
        <taxon>Elysia</taxon>
    </lineage>
</organism>
<dbReference type="Proteomes" id="UP000762676">
    <property type="component" value="Unassembled WGS sequence"/>
</dbReference>
<gene>
    <name evidence="1" type="ORF">ElyMa_005983700</name>
</gene>
<keyword evidence="2" id="KW-1185">Reference proteome</keyword>
<dbReference type="AlphaFoldDB" id="A0AAV4GFG8"/>
<accession>A0AAV4GFG8</accession>
<comment type="caution">
    <text evidence="1">The sequence shown here is derived from an EMBL/GenBank/DDBJ whole genome shotgun (WGS) entry which is preliminary data.</text>
</comment>
<proteinExistence type="predicted"/>
<evidence type="ECO:0000313" key="1">
    <source>
        <dbReference type="EMBL" id="GFR83785.1"/>
    </source>
</evidence>
<evidence type="ECO:0000313" key="2">
    <source>
        <dbReference type="Proteomes" id="UP000762676"/>
    </source>
</evidence>
<name>A0AAV4GFG8_9GAST</name>